<dbReference type="InterPro" id="IPR007497">
    <property type="entry name" value="SIMPL/DUF541"/>
</dbReference>
<organism evidence="1">
    <name type="scientific">hydrothermal vent metagenome</name>
    <dbReference type="NCBI Taxonomy" id="652676"/>
    <lineage>
        <taxon>unclassified sequences</taxon>
        <taxon>metagenomes</taxon>
        <taxon>ecological metagenomes</taxon>
    </lineage>
</organism>
<evidence type="ECO:0008006" key="2">
    <source>
        <dbReference type="Google" id="ProtNLM"/>
    </source>
</evidence>
<dbReference type="AlphaFoldDB" id="A0A160V8S2"/>
<dbReference type="PANTHER" id="PTHR34387:SF2">
    <property type="entry name" value="SLR1258 PROTEIN"/>
    <property type="match status" value="1"/>
</dbReference>
<reference evidence="1" key="1">
    <citation type="submission" date="2015-10" db="EMBL/GenBank/DDBJ databases">
        <authorList>
            <person name="Gilbert D.G."/>
        </authorList>
    </citation>
    <scope>NUCLEOTIDE SEQUENCE</scope>
</reference>
<dbReference type="EMBL" id="FAXA01000252">
    <property type="protein sequence ID" value="CUV02404.1"/>
    <property type="molecule type" value="Genomic_DNA"/>
</dbReference>
<protein>
    <recommendedName>
        <fullName evidence="2">DUF541 domain-containing protein</fullName>
    </recommendedName>
</protein>
<dbReference type="Gene3D" id="3.30.110.170">
    <property type="entry name" value="Protein of unknown function (DUF541), domain 1"/>
    <property type="match status" value="1"/>
</dbReference>
<dbReference type="InterPro" id="IPR052022">
    <property type="entry name" value="26kDa_periplasmic_antigen"/>
</dbReference>
<dbReference type="Gene3D" id="3.30.70.2970">
    <property type="entry name" value="Protein of unknown function (DUF541), domain 2"/>
    <property type="match status" value="1"/>
</dbReference>
<gene>
    <name evidence="1" type="ORF">MGWOODY_Clf1776</name>
</gene>
<sequence length="286" mass="30182">MNNMVQALKQSKKTLALLVATLVLILAVACGTNSTEDGTPANITDILSAVGGPEAAQLLRFGSGANTGIWVNGTGQATGDPDLGIISLGVEALADSAAEARGLAAEAINRTISSLRGNNVDDQDMQTSQFNIRPRYDNQEVTKCIGCRVEFERVLIGYQVNNTLTIKVRDLDNMGGIIDGATEAAGNLVRINRVSFTIEDTKPLQNEAREEAIADMLTKANAMAELAGVELGELVFLTESGGGVPQSFSRIESVGDFAFESEQPTSILAGELDVNVNVQGVFVIAH</sequence>
<proteinExistence type="predicted"/>
<dbReference type="Pfam" id="PF04402">
    <property type="entry name" value="SIMPL"/>
    <property type="match status" value="1"/>
</dbReference>
<evidence type="ECO:0000313" key="1">
    <source>
        <dbReference type="EMBL" id="CUV02404.1"/>
    </source>
</evidence>
<accession>A0A160V8S2</accession>
<dbReference type="GO" id="GO:0006974">
    <property type="term" value="P:DNA damage response"/>
    <property type="evidence" value="ECO:0007669"/>
    <property type="project" value="TreeGrafter"/>
</dbReference>
<name>A0A160V8S2_9ZZZZ</name>
<dbReference type="PANTHER" id="PTHR34387">
    <property type="entry name" value="SLR1258 PROTEIN"/>
    <property type="match status" value="1"/>
</dbReference>